<comment type="similarity">
    <text evidence="1">Belongs to the DNA mismatch repair MutS family.</text>
</comment>
<dbReference type="GO" id="GO:0051026">
    <property type="term" value="P:chiasma assembly"/>
    <property type="evidence" value="ECO:0007669"/>
    <property type="project" value="TreeGrafter"/>
</dbReference>
<keyword evidence="7" id="KW-0418">Kinase</keyword>
<organism evidence="7">
    <name type="scientific">Schistocephalus solidus</name>
    <name type="common">Tapeworm</name>
    <dbReference type="NCBI Taxonomy" id="70667"/>
    <lineage>
        <taxon>Eukaryota</taxon>
        <taxon>Metazoa</taxon>
        <taxon>Spiralia</taxon>
        <taxon>Lophotrochozoa</taxon>
        <taxon>Platyhelminthes</taxon>
        <taxon>Cestoda</taxon>
        <taxon>Eucestoda</taxon>
        <taxon>Diphyllobothriidea</taxon>
        <taxon>Diphyllobothriidae</taxon>
        <taxon>Schistocephalus</taxon>
    </lineage>
</organism>
<dbReference type="InterPro" id="IPR036187">
    <property type="entry name" value="DNA_mismatch_repair_MutS_sf"/>
</dbReference>
<proteinExistence type="inferred from homology"/>
<dbReference type="EMBL" id="GEEE01007000">
    <property type="protein sequence ID" value="JAP56225.1"/>
    <property type="molecule type" value="Transcribed_RNA"/>
</dbReference>
<protein>
    <submittedName>
        <fullName evidence="7">Dual specificity protein kinase CLK2</fullName>
    </submittedName>
</protein>
<sequence>MIKLPFAPSFPGEGENENFVLSMLPKKSTEMIKAAGALLHYFSRRVSPVELFPSDPSVRIVDIQFHNRFKYVFIDQQTLFCLQIFGSFTRGNILKCGDVKVAEANNGQILYGYLNNCVTSRGSRLLFRWLRCPLKDEKEVLTRLNTVEFLSKPENRGLLQTIRGTLKRIGDIPRILFQMKISAASPNEWRTFLKSLHAMNELLGLCSPHAVLVAISEEDRQQSNVENTPRLLIPRLLDKVIQTIDVGSTSQHKRFVVRQGKHDWLDEWKQVYRCLPDILSRFAEHELGKLRGYIDACGLIYFPLVGFLLQIPSAQVVEELTELGLQYIFSNGDLVYYRTETTQELDRRYGDVMYAILDAETSIMHEVQDEILSSTRPLLDCHAFATKLDCLCALTVAAIQMNGTKPQFTSENTIRIKNGRHALYEATSPGYRSNSFASSSDKKRITLVSGPNASGKTMYLKEVGLIVYLAHIGSFVPADFASLPQMDSILAWLPVDSGADSSCSKFTSTISWLSMALKQSTPRSLLLLDEFPYLNDKVSARNLIVIGHCVSLRHVSG</sequence>
<dbReference type="PANTHER" id="PTHR11361:SF20">
    <property type="entry name" value="MUTS PROTEIN HOMOLOG 5"/>
    <property type="match status" value="1"/>
</dbReference>
<keyword evidence="3" id="KW-0067">ATP-binding</keyword>
<gene>
    <name evidence="7" type="primary">CLK2</name>
    <name evidence="7" type="ORF">TR155831</name>
</gene>
<dbReference type="AlphaFoldDB" id="A0A0X3PWK4"/>
<evidence type="ECO:0000256" key="4">
    <source>
        <dbReference type="ARBA" id="ARBA00023125"/>
    </source>
</evidence>
<name>A0A0X3PWK4_SCHSO</name>
<dbReference type="Gene3D" id="1.10.1420.10">
    <property type="match status" value="2"/>
</dbReference>
<dbReference type="SMART" id="SM00534">
    <property type="entry name" value="MUTSac"/>
    <property type="match status" value="1"/>
</dbReference>
<reference evidence="7" key="1">
    <citation type="submission" date="2016-01" db="EMBL/GenBank/DDBJ databases">
        <title>Reference transcriptome for the parasite Schistocephalus solidus: insights into the molecular evolution of parasitism.</title>
        <authorList>
            <person name="Hebert F.O."/>
            <person name="Grambauer S."/>
            <person name="Barber I."/>
            <person name="Landry C.R."/>
            <person name="Aubin-Horth N."/>
        </authorList>
    </citation>
    <scope>NUCLEOTIDE SEQUENCE</scope>
</reference>
<dbReference type="SUPFAM" id="SSF52540">
    <property type="entry name" value="P-loop containing nucleoside triphosphate hydrolases"/>
    <property type="match status" value="1"/>
</dbReference>
<dbReference type="GO" id="GO:0005524">
    <property type="term" value="F:ATP binding"/>
    <property type="evidence" value="ECO:0007669"/>
    <property type="project" value="UniProtKB-KW"/>
</dbReference>
<dbReference type="GO" id="GO:0005634">
    <property type="term" value="C:nucleus"/>
    <property type="evidence" value="ECO:0007669"/>
    <property type="project" value="TreeGrafter"/>
</dbReference>
<dbReference type="GO" id="GO:0006298">
    <property type="term" value="P:mismatch repair"/>
    <property type="evidence" value="ECO:0007669"/>
    <property type="project" value="InterPro"/>
</dbReference>
<evidence type="ECO:0000256" key="2">
    <source>
        <dbReference type="ARBA" id="ARBA00022741"/>
    </source>
</evidence>
<evidence type="ECO:0000256" key="1">
    <source>
        <dbReference type="ARBA" id="ARBA00006271"/>
    </source>
</evidence>
<evidence type="ECO:0000259" key="5">
    <source>
        <dbReference type="SMART" id="SM00533"/>
    </source>
</evidence>
<feature type="domain" description="DNA mismatch repair protein MutS core" evidence="5">
    <location>
        <begin position="105"/>
        <end position="427"/>
    </location>
</feature>
<keyword evidence="4" id="KW-0238">DNA-binding</keyword>
<dbReference type="InterPro" id="IPR045076">
    <property type="entry name" value="MutS"/>
</dbReference>
<keyword evidence="7" id="KW-0808">Transferase</keyword>
<dbReference type="InterPro" id="IPR027417">
    <property type="entry name" value="P-loop_NTPase"/>
</dbReference>
<dbReference type="SUPFAM" id="SSF48334">
    <property type="entry name" value="DNA repair protein MutS, domain III"/>
    <property type="match status" value="1"/>
</dbReference>
<dbReference type="SMART" id="SM00533">
    <property type="entry name" value="MUTSd"/>
    <property type="match status" value="1"/>
</dbReference>
<feature type="domain" description="DNA mismatch repair proteins mutS family" evidence="6">
    <location>
        <begin position="443"/>
        <end position="557"/>
    </location>
</feature>
<dbReference type="GO" id="GO:0140664">
    <property type="term" value="F:ATP-dependent DNA damage sensor activity"/>
    <property type="evidence" value="ECO:0007669"/>
    <property type="project" value="InterPro"/>
</dbReference>
<keyword evidence="2" id="KW-0547">Nucleotide-binding</keyword>
<evidence type="ECO:0000256" key="3">
    <source>
        <dbReference type="ARBA" id="ARBA00022840"/>
    </source>
</evidence>
<evidence type="ECO:0000259" key="6">
    <source>
        <dbReference type="SMART" id="SM00534"/>
    </source>
</evidence>
<dbReference type="Gene3D" id="3.40.50.300">
    <property type="entry name" value="P-loop containing nucleotide triphosphate hydrolases"/>
    <property type="match status" value="1"/>
</dbReference>
<dbReference type="GO" id="GO:0030983">
    <property type="term" value="F:mismatched DNA binding"/>
    <property type="evidence" value="ECO:0007669"/>
    <property type="project" value="InterPro"/>
</dbReference>
<dbReference type="InterPro" id="IPR007696">
    <property type="entry name" value="DNA_mismatch_repair_MutS_core"/>
</dbReference>
<dbReference type="InterPro" id="IPR000432">
    <property type="entry name" value="DNA_mismatch_repair_MutS_C"/>
</dbReference>
<dbReference type="GO" id="GO:0016301">
    <property type="term" value="F:kinase activity"/>
    <property type="evidence" value="ECO:0007669"/>
    <property type="project" value="UniProtKB-KW"/>
</dbReference>
<evidence type="ECO:0000313" key="7">
    <source>
        <dbReference type="EMBL" id="JAP56225.1"/>
    </source>
</evidence>
<dbReference type="PANTHER" id="PTHR11361">
    <property type="entry name" value="DNA MISMATCH REPAIR PROTEIN MUTS FAMILY MEMBER"/>
    <property type="match status" value="1"/>
</dbReference>
<dbReference type="Pfam" id="PF00488">
    <property type="entry name" value="MutS_V"/>
    <property type="match status" value="1"/>
</dbReference>
<dbReference type="Pfam" id="PF05192">
    <property type="entry name" value="MutS_III"/>
    <property type="match status" value="1"/>
</dbReference>
<accession>A0A0X3PWK4</accession>